<dbReference type="EMBL" id="CP022123">
    <property type="protein sequence ID" value="ASG29046.1"/>
    <property type="molecule type" value="Genomic_DNA"/>
</dbReference>
<reference evidence="3 4" key="1">
    <citation type="submission" date="2017-06" db="EMBL/GenBank/DDBJ databases">
        <title>Genome sequencing of Fusobacterium nucleatum subsp. polymorphum KCOM 1275 (=ChDC F310).</title>
        <authorList>
            <person name="Kook J.-K."/>
            <person name="Park S.-N."/>
            <person name="Lim Y.K."/>
            <person name="Roh H."/>
        </authorList>
    </citation>
    <scope>NUCLEOTIDE SEQUENCE [LARGE SCALE GENOMIC DNA]</scope>
    <source>
        <strain evidence="3 4">KCOM 1275</strain>
    </source>
</reference>
<feature type="domain" description="Teneurin-like YD-shell" evidence="2">
    <location>
        <begin position="48"/>
        <end position="124"/>
    </location>
</feature>
<sequence>MNTMSKFLGVGKMKKFFLLFTLMLLVFNYSYSSLKIMPENDWKKMNLKGRVMKMVKKVHKYNTDGKSLGEEEITFIFNSQGYITTEIHKGAFSLSYEYDENGYLIRSVDVYGIEHEYEYENDENGYLVQIDRERKKRSFANMKKNFYNKDGKLAKSQLFTQSEYSKKSIKLSSSAKYEKDKKKGLFELLSEETYVYDKNGKLLRIDDTKASANREYIVITFENFKDGKYVKTVEVNRIQAFKTCYDKDGNEIEWAWITYSPEEQIQSFILYSGIKKDKYGNLIEKTGKYLEITDGGKKLGKETGVIAEEMKIEYRYYE</sequence>
<organism evidence="3 4">
    <name type="scientific">Fusobacterium nucleatum subsp. polymorphum</name>
    <name type="common">Fusobacterium polymorphum</name>
    <dbReference type="NCBI Taxonomy" id="76857"/>
    <lineage>
        <taxon>Bacteria</taxon>
        <taxon>Fusobacteriati</taxon>
        <taxon>Fusobacteriota</taxon>
        <taxon>Fusobacteriia</taxon>
        <taxon>Fusobacteriales</taxon>
        <taxon>Fusobacteriaceae</taxon>
        <taxon>Fusobacterium</taxon>
    </lineage>
</organism>
<protein>
    <recommendedName>
        <fullName evidence="2">Teneurin-like YD-shell domain-containing protein</fullName>
    </recommendedName>
</protein>
<name>A0A241Q2S7_FUSNP</name>
<evidence type="ECO:0000313" key="3">
    <source>
        <dbReference type="EMBL" id="ASG29046.1"/>
    </source>
</evidence>
<dbReference type="InterPro" id="IPR056823">
    <property type="entry name" value="TEN-like_YD-shell"/>
</dbReference>
<dbReference type="Gene3D" id="2.180.10.10">
    <property type="entry name" value="RHS repeat-associated core"/>
    <property type="match status" value="1"/>
</dbReference>
<accession>A0A241Q2S7</accession>
<proteinExistence type="predicted"/>
<evidence type="ECO:0000256" key="1">
    <source>
        <dbReference type="ARBA" id="ARBA00022737"/>
    </source>
</evidence>
<dbReference type="AlphaFoldDB" id="A0A241Q2S7"/>
<dbReference type="Proteomes" id="UP000197638">
    <property type="component" value="Chromosome"/>
</dbReference>
<keyword evidence="1" id="KW-0677">Repeat</keyword>
<gene>
    <name evidence="3" type="ORF">CBG61_09185</name>
</gene>
<dbReference type="Pfam" id="PF25023">
    <property type="entry name" value="TEN_YD-shell"/>
    <property type="match status" value="1"/>
</dbReference>
<evidence type="ECO:0000259" key="2">
    <source>
        <dbReference type="Pfam" id="PF25023"/>
    </source>
</evidence>
<evidence type="ECO:0000313" key="4">
    <source>
        <dbReference type="Proteomes" id="UP000197638"/>
    </source>
</evidence>